<proteinExistence type="predicted"/>
<dbReference type="PANTHER" id="PTHR31394">
    <property type="entry name" value="TRANSMEMBRANE PROTEIN 199"/>
    <property type="match status" value="1"/>
</dbReference>
<evidence type="ECO:0000256" key="3">
    <source>
        <dbReference type="ARBA" id="ARBA00022824"/>
    </source>
</evidence>
<evidence type="ECO:0000256" key="5">
    <source>
        <dbReference type="ARBA" id="ARBA00023136"/>
    </source>
</evidence>
<organism evidence="6 7">
    <name type="scientific">Ilex paraguariensis</name>
    <name type="common">yerba mate</name>
    <dbReference type="NCBI Taxonomy" id="185542"/>
    <lineage>
        <taxon>Eukaryota</taxon>
        <taxon>Viridiplantae</taxon>
        <taxon>Streptophyta</taxon>
        <taxon>Embryophyta</taxon>
        <taxon>Tracheophyta</taxon>
        <taxon>Spermatophyta</taxon>
        <taxon>Magnoliopsida</taxon>
        <taxon>eudicotyledons</taxon>
        <taxon>Gunneridae</taxon>
        <taxon>Pentapetalae</taxon>
        <taxon>asterids</taxon>
        <taxon>campanulids</taxon>
        <taxon>Aquifoliales</taxon>
        <taxon>Aquifoliaceae</taxon>
        <taxon>Ilex</taxon>
    </lineage>
</organism>
<protein>
    <submittedName>
        <fullName evidence="6">Uncharacterized protein</fullName>
    </submittedName>
</protein>
<reference evidence="6 7" key="1">
    <citation type="submission" date="2024-02" db="EMBL/GenBank/DDBJ databases">
        <authorList>
            <person name="Vignale AGUSTIN F."/>
            <person name="Sosa J E."/>
            <person name="Modenutti C."/>
        </authorList>
    </citation>
    <scope>NUCLEOTIDE SEQUENCE [LARGE SCALE GENOMIC DNA]</scope>
</reference>
<dbReference type="AlphaFoldDB" id="A0ABC8TVD7"/>
<keyword evidence="7" id="KW-1185">Reference proteome</keyword>
<dbReference type="Pfam" id="PF11712">
    <property type="entry name" value="Vma12"/>
    <property type="match status" value="1"/>
</dbReference>
<name>A0ABC8TVD7_9AQUA</name>
<gene>
    <name evidence="6" type="ORF">ILEXP_LOCUS43139</name>
</gene>
<keyword evidence="3" id="KW-0256">Endoplasmic reticulum</keyword>
<keyword evidence="5" id="KW-0472">Membrane</keyword>
<evidence type="ECO:0000256" key="2">
    <source>
        <dbReference type="ARBA" id="ARBA00022692"/>
    </source>
</evidence>
<dbReference type="GO" id="GO:0005789">
    <property type="term" value="C:endoplasmic reticulum membrane"/>
    <property type="evidence" value="ECO:0007669"/>
    <property type="project" value="UniProtKB-SubCell"/>
</dbReference>
<evidence type="ECO:0000313" key="7">
    <source>
        <dbReference type="Proteomes" id="UP001642360"/>
    </source>
</evidence>
<evidence type="ECO:0000256" key="4">
    <source>
        <dbReference type="ARBA" id="ARBA00022989"/>
    </source>
</evidence>
<dbReference type="Proteomes" id="UP001642360">
    <property type="component" value="Unassembled WGS sequence"/>
</dbReference>
<keyword evidence="2" id="KW-0812">Transmembrane</keyword>
<accession>A0ABC8TVD7</accession>
<dbReference type="PANTHER" id="PTHR31394:SF1">
    <property type="entry name" value="TRANSMEMBRANE PROTEIN 199"/>
    <property type="match status" value="1"/>
</dbReference>
<evidence type="ECO:0000313" key="6">
    <source>
        <dbReference type="EMBL" id="CAK9173409.1"/>
    </source>
</evidence>
<evidence type="ECO:0000256" key="1">
    <source>
        <dbReference type="ARBA" id="ARBA00004477"/>
    </source>
</evidence>
<dbReference type="EMBL" id="CAUOFW020006168">
    <property type="protein sequence ID" value="CAK9173409.1"/>
    <property type="molecule type" value="Genomic_DNA"/>
</dbReference>
<dbReference type="InterPro" id="IPR021013">
    <property type="entry name" value="ATPase_Vma12"/>
</dbReference>
<sequence>MISNTEAIRSFLASASANPHLSQDLQQTAAELSSQSSVPYKSLRSLWSNSNLSTRPDIVALLSGSHFIFSSPKPREKSEELKARLRKLAEVAERNAYEELVKDITPKKSADEPFSAYKDQLGFETVLPRKSIWKTKALKIAVAIHGTAAVNDVISHIGFCM</sequence>
<comment type="subcellular location">
    <subcellularLocation>
        <location evidence="1">Endoplasmic reticulum membrane</location>
        <topology evidence="1">Multi-pass membrane protein</topology>
    </subcellularLocation>
</comment>
<comment type="caution">
    <text evidence="6">The sequence shown here is derived from an EMBL/GenBank/DDBJ whole genome shotgun (WGS) entry which is preliminary data.</text>
</comment>
<keyword evidence="4" id="KW-1133">Transmembrane helix</keyword>